<evidence type="ECO:0008006" key="3">
    <source>
        <dbReference type="Google" id="ProtNLM"/>
    </source>
</evidence>
<name>A0A2S9IS31_9HYPH</name>
<dbReference type="RefSeq" id="WP_105742072.1">
    <property type="nucleotide sequence ID" value="NZ_PVBR01000007.1"/>
</dbReference>
<dbReference type="AlphaFoldDB" id="A0A2S9IS31"/>
<proteinExistence type="predicted"/>
<protein>
    <recommendedName>
        <fullName evidence="3">DUF1127 domain-containing protein</fullName>
    </recommendedName>
</protein>
<keyword evidence="2" id="KW-1185">Reference proteome</keyword>
<evidence type="ECO:0000313" key="1">
    <source>
        <dbReference type="EMBL" id="PRD43326.1"/>
    </source>
</evidence>
<comment type="caution">
    <text evidence="1">The sequence shown here is derived from an EMBL/GenBank/DDBJ whole genome shotgun (WGS) entry which is preliminary data.</text>
</comment>
<organism evidence="1 2">
    <name type="scientific">Phyllobacterium phragmitis</name>
    <dbReference type="NCBI Taxonomy" id="2670329"/>
    <lineage>
        <taxon>Bacteria</taxon>
        <taxon>Pseudomonadati</taxon>
        <taxon>Pseudomonadota</taxon>
        <taxon>Alphaproteobacteria</taxon>
        <taxon>Hyphomicrobiales</taxon>
        <taxon>Phyllobacteriaceae</taxon>
        <taxon>Phyllobacterium</taxon>
    </lineage>
</organism>
<sequence length="76" mass="9073">MDKRKRRGNAPLPERMKALWVFLREEAERRRALGDILAKHGDHWLDDVGISRDEALRVLKRSLLRRIIEWARTDGR</sequence>
<dbReference type="Proteomes" id="UP000239434">
    <property type="component" value="Unassembled WGS sequence"/>
</dbReference>
<accession>A0A2S9IS31</accession>
<gene>
    <name evidence="1" type="ORF">C5748_11470</name>
</gene>
<reference evidence="1 2" key="1">
    <citation type="submission" date="2018-02" db="EMBL/GenBank/DDBJ databases">
        <title>The draft genome of Phyllobacterium sp. 1N-3.</title>
        <authorList>
            <person name="Liu L."/>
            <person name="Li L."/>
            <person name="Zhang X."/>
            <person name="Wang T."/>
            <person name="Liang L."/>
        </authorList>
    </citation>
    <scope>NUCLEOTIDE SEQUENCE [LARGE SCALE GENOMIC DNA]</scope>
    <source>
        <strain evidence="1 2">1N-3</strain>
    </source>
</reference>
<evidence type="ECO:0000313" key="2">
    <source>
        <dbReference type="Proteomes" id="UP000239434"/>
    </source>
</evidence>
<dbReference type="EMBL" id="PVBR01000007">
    <property type="protein sequence ID" value="PRD43326.1"/>
    <property type="molecule type" value="Genomic_DNA"/>
</dbReference>